<gene>
    <name evidence="1" type="ORF">G5S32_19445</name>
</gene>
<dbReference type="EMBL" id="CP049332">
    <property type="protein sequence ID" value="QIH44141.1"/>
    <property type="molecule type" value="Genomic_DNA"/>
</dbReference>
<accession>A0A6G7CPR5</accession>
<sequence>MSNLQQLNICILGRDREGKATCINVTLVVMSSIGYDDNIFENLMSLSLEELSMLNVEMETATKSARRLTDTPSSVT</sequence>
<reference evidence="1 2" key="1">
    <citation type="submission" date="2020-02" db="EMBL/GenBank/DDBJ databases">
        <title>A complete genome of a marine bacterium Vibrio sp. ZWAL4003 isolated from the mangrove sediment with the ability to degrade polysaccharides.</title>
        <authorList>
            <person name="Wu J."/>
            <person name="Qu W."/>
            <person name="Zeng R."/>
        </authorList>
    </citation>
    <scope>NUCLEOTIDE SEQUENCE [LARGE SCALE GENOMIC DNA]</scope>
    <source>
        <strain evidence="1 2">ZWAL4003</strain>
    </source>
</reference>
<dbReference type="KEGG" id="vzi:G5S32_19445"/>
<dbReference type="AlphaFoldDB" id="A0A6G7CPR5"/>
<dbReference type="RefSeq" id="WP_165313803.1">
    <property type="nucleotide sequence ID" value="NZ_CP049332.1"/>
</dbReference>
<dbReference type="Proteomes" id="UP000503003">
    <property type="component" value="Chromosome 2"/>
</dbReference>
<evidence type="ECO:0000313" key="1">
    <source>
        <dbReference type="EMBL" id="QIH44141.1"/>
    </source>
</evidence>
<proteinExistence type="predicted"/>
<evidence type="ECO:0000313" key="2">
    <source>
        <dbReference type="Proteomes" id="UP000503003"/>
    </source>
</evidence>
<keyword evidence="2" id="KW-1185">Reference proteome</keyword>
<name>A0A6G7CPR5_9VIBR</name>
<organism evidence="1 2">
    <name type="scientific">Vibrio ziniensis</name>
    <dbReference type="NCBI Taxonomy" id="2711221"/>
    <lineage>
        <taxon>Bacteria</taxon>
        <taxon>Pseudomonadati</taxon>
        <taxon>Pseudomonadota</taxon>
        <taxon>Gammaproteobacteria</taxon>
        <taxon>Vibrionales</taxon>
        <taxon>Vibrionaceae</taxon>
        <taxon>Vibrio</taxon>
    </lineage>
</organism>
<protein>
    <submittedName>
        <fullName evidence="1">Uncharacterized protein</fullName>
    </submittedName>
</protein>